<evidence type="ECO:0000313" key="4">
    <source>
        <dbReference type="EMBL" id="MCI0752474.1"/>
    </source>
</evidence>
<gene>
    <name evidence="4" type="ORF">MON41_01685</name>
</gene>
<dbReference type="Gene3D" id="3.90.1300.10">
    <property type="entry name" value="Amidase signature (AS) domain"/>
    <property type="match status" value="1"/>
</dbReference>
<evidence type="ECO:0000256" key="2">
    <source>
        <dbReference type="SAM" id="MobiDB-lite"/>
    </source>
</evidence>
<dbReference type="InterPro" id="IPR036928">
    <property type="entry name" value="AS_sf"/>
</dbReference>
<reference evidence="4 5" key="1">
    <citation type="submission" date="2022-03" db="EMBL/GenBank/DDBJ databases">
        <title>Complete genome analysis of Roseomonas KG 17.1 : a prolific producer of plant growth promoters.</title>
        <authorList>
            <person name="Saadouli I."/>
            <person name="Najjari A."/>
            <person name="Mosbah A."/>
            <person name="Ouzari H.I."/>
        </authorList>
    </citation>
    <scope>NUCLEOTIDE SEQUENCE [LARGE SCALE GENOMIC DNA]</scope>
    <source>
        <strain evidence="4 5">KG17-1</strain>
    </source>
</reference>
<proteinExistence type="inferred from homology"/>
<feature type="region of interest" description="Disordered" evidence="2">
    <location>
        <begin position="128"/>
        <end position="152"/>
    </location>
</feature>
<sequence length="451" mass="46435">MLPQLRPYTDHAAALADGRHTPRALLEACLEAMEQWEPQVGAFTATDVEGARRAADAATARWKNGRTLSAIDGMTVGIKDIIDTDNMPTQMGSPLFEGHQPRFSAASAWALRDAGAVILGKTVTTEFASTEPRGTRNPWDLSRTPGGSSSGSGAAVAAGMLAGAMGTQVVGSIIRPAGYTGVYGFKPSVGGINRGGSLDLLSHSCSGPMAASLSDAWCMARAITERVGGDPGYPGLGGPLLLPEARRPATLALLRTAGWPGLHPEARAALDGALETLRGGGVRILLPEECPELAVLEAATAESRAIAMGINAWEWLWPLGAFAERDAAALSPSARERLAAARGMTRADYVALLERRRAARAALARLAGLCDALVGVTAAGAAPVGLGSTGDPVFVAPGSVLGAPVVSLPVLRCEGMPLGLQLLGFRDQDAALVSRAAWIGDCLRDGGGRAG</sequence>
<organism evidence="4 5">
    <name type="scientific">Teichococcus vastitatis</name>
    <dbReference type="NCBI Taxonomy" id="2307076"/>
    <lineage>
        <taxon>Bacteria</taxon>
        <taxon>Pseudomonadati</taxon>
        <taxon>Pseudomonadota</taxon>
        <taxon>Alphaproteobacteria</taxon>
        <taxon>Acetobacterales</taxon>
        <taxon>Roseomonadaceae</taxon>
        <taxon>Roseomonas</taxon>
    </lineage>
</organism>
<dbReference type="InterPro" id="IPR000120">
    <property type="entry name" value="Amidase"/>
</dbReference>
<dbReference type="EMBL" id="JALBUU010000004">
    <property type="protein sequence ID" value="MCI0752474.1"/>
    <property type="molecule type" value="Genomic_DNA"/>
</dbReference>
<dbReference type="PANTHER" id="PTHR11895:SF7">
    <property type="entry name" value="GLUTAMYL-TRNA(GLN) AMIDOTRANSFERASE SUBUNIT A, MITOCHONDRIAL"/>
    <property type="match status" value="1"/>
</dbReference>
<evidence type="ECO:0000313" key="5">
    <source>
        <dbReference type="Proteomes" id="UP001201985"/>
    </source>
</evidence>
<dbReference type="PANTHER" id="PTHR11895">
    <property type="entry name" value="TRANSAMIDASE"/>
    <property type="match status" value="1"/>
</dbReference>
<dbReference type="InterPro" id="IPR023631">
    <property type="entry name" value="Amidase_dom"/>
</dbReference>
<comment type="caution">
    <text evidence="4">The sequence shown here is derived from an EMBL/GenBank/DDBJ whole genome shotgun (WGS) entry which is preliminary data.</text>
</comment>
<accession>A0ABS9VZN0</accession>
<evidence type="ECO:0000256" key="1">
    <source>
        <dbReference type="ARBA" id="ARBA00009199"/>
    </source>
</evidence>
<dbReference type="RefSeq" id="WP_120006592.1">
    <property type="nucleotide sequence ID" value="NZ_JALBUU010000004.1"/>
</dbReference>
<dbReference type="Pfam" id="PF01425">
    <property type="entry name" value="Amidase"/>
    <property type="match status" value="1"/>
</dbReference>
<name>A0ABS9VZN0_9PROT</name>
<protein>
    <submittedName>
        <fullName evidence="4">Amidase</fullName>
    </submittedName>
</protein>
<keyword evidence="5" id="KW-1185">Reference proteome</keyword>
<feature type="domain" description="Amidase" evidence="3">
    <location>
        <begin position="25"/>
        <end position="432"/>
    </location>
</feature>
<dbReference type="Proteomes" id="UP001201985">
    <property type="component" value="Unassembled WGS sequence"/>
</dbReference>
<dbReference type="SUPFAM" id="SSF75304">
    <property type="entry name" value="Amidase signature (AS) enzymes"/>
    <property type="match status" value="1"/>
</dbReference>
<comment type="similarity">
    <text evidence="1">Belongs to the amidase family.</text>
</comment>
<evidence type="ECO:0000259" key="3">
    <source>
        <dbReference type="Pfam" id="PF01425"/>
    </source>
</evidence>